<accession>A0AA38CGY3</accession>
<evidence type="ECO:0000256" key="1">
    <source>
        <dbReference type="SAM" id="MobiDB-lite"/>
    </source>
</evidence>
<sequence>ASETQDKWRAQSLTFGSSVPVSGGFAVHSSGSSVANLKPVMLPHIPSFAKGARRRTSKMFLKDMFSQGNFVKRIISPSESCCEGKCKRFATTEGNKTNLKEQNMEGHSPEKVSAKMISMQGDSSKCRKRALKFPLSENGRQPQKKKSPARSNIGQQPRKENQPERSNIVVLALPAFGHKKT</sequence>
<name>A0AA38CGY3_TAXCH</name>
<proteinExistence type="predicted"/>
<reference evidence="2 3" key="1">
    <citation type="journal article" date="2021" name="Nat. Plants">
        <title>The Taxus genome provides insights into paclitaxel biosynthesis.</title>
        <authorList>
            <person name="Xiong X."/>
            <person name="Gou J."/>
            <person name="Liao Q."/>
            <person name="Li Y."/>
            <person name="Zhou Q."/>
            <person name="Bi G."/>
            <person name="Li C."/>
            <person name="Du R."/>
            <person name="Wang X."/>
            <person name="Sun T."/>
            <person name="Guo L."/>
            <person name="Liang H."/>
            <person name="Lu P."/>
            <person name="Wu Y."/>
            <person name="Zhang Z."/>
            <person name="Ro D.K."/>
            <person name="Shang Y."/>
            <person name="Huang S."/>
            <person name="Yan J."/>
        </authorList>
    </citation>
    <scope>NUCLEOTIDE SEQUENCE [LARGE SCALE GENOMIC DNA]</scope>
    <source>
        <strain evidence="2">Ta-2019</strain>
    </source>
</reference>
<dbReference type="Proteomes" id="UP000824469">
    <property type="component" value="Unassembled WGS sequence"/>
</dbReference>
<evidence type="ECO:0000313" key="2">
    <source>
        <dbReference type="EMBL" id="KAH9296902.1"/>
    </source>
</evidence>
<keyword evidence="3" id="KW-1185">Reference proteome</keyword>
<organism evidence="2 3">
    <name type="scientific">Taxus chinensis</name>
    <name type="common">Chinese yew</name>
    <name type="synonym">Taxus wallichiana var. chinensis</name>
    <dbReference type="NCBI Taxonomy" id="29808"/>
    <lineage>
        <taxon>Eukaryota</taxon>
        <taxon>Viridiplantae</taxon>
        <taxon>Streptophyta</taxon>
        <taxon>Embryophyta</taxon>
        <taxon>Tracheophyta</taxon>
        <taxon>Spermatophyta</taxon>
        <taxon>Pinopsida</taxon>
        <taxon>Pinidae</taxon>
        <taxon>Conifers II</taxon>
        <taxon>Cupressales</taxon>
        <taxon>Taxaceae</taxon>
        <taxon>Taxus</taxon>
    </lineage>
</organism>
<feature type="non-terminal residue" evidence="2">
    <location>
        <position position="1"/>
    </location>
</feature>
<dbReference type="EMBL" id="JAHRHJ020000010">
    <property type="protein sequence ID" value="KAH9296902.1"/>
    <property type="molecule type" value="Genomic_DNA"/>
</dbReference>
<protein>
    <submittedName>
        <fullName evidence="2">Uncharacterized protein</fullName>
    </submittedName>
</protein>
<feature type="region of interest" description="Disordered" evidence="1">
    <location>
        <begin position="132"/>
        <end position="181"/>
    </location>
</feature>
<gene>
    <name evidence="2" type="ORF">KI387_028584</name>
</gene>
<comment type="caution">
    <text evidence="2">The sequence shown here is derived from an EMBL/GenBank/DDBJ whole genome shotgun (WGS) entry which is preliminary data.</text>
</comment>
<evidence type="ECO:0000313" key="3">
    <source>
        <dbReference type="Proteomes" id="UP000824469"/>
    </source>
</evidence>
<dbReference type="AlphaFoldDB" id="A0AA38CGY3"/>